<accession>A0A1R0GL22</accession>
<gene>
    <name evidence="1" type="ORF">AYI68_g8381</name>
</gene>
<keyword evidence="2" id="KW-1185">Reference proteome</keyword>
<dbReference type="EMBL" id="LSSL01007784">
    <property type="protein sequence ID" value="OLY77586.1"/>
    <property type="molecule type" value="Genomic_DNA"/>
</dbReference>
<sequence length="76" mass="8687">MNSLYRQRRDAKNEKRSTQLVICNLESRGIQNGNTTEKYSSGLNNGAGTEEIKISAFKEQMLELMALKNKWSYVLS</sequence>
<dbReference type="AlphaFoldDB" id="A0A1R0GL22"/>
<evidence type="ECO:0000313" key="1">
    <source>
        <dbReference type="EMBL" id="OLY77586.1"/>
    </source>
</evidence>
<organism evidence="1 2">
    <name type="scientific">Smittium mucronatum</name>
    <dbReference type="NCBI Taxonomy" id="133383"/>
    <lineage>
        <taxon>Eukaryota</taxon>
        <taxon>Fungi</taxon>
        <taxon>Fungi incertae sedis</taxon>
        <taxon>Zoopagomycota</taxon>
        <taxon>Kickxellomycotina</taxon>
        <taxon>Harpellomycetes</taxon>
        <taxon>Harpellales</taxon>
        <taxon>Legeriomycetaceae</taxon>
        <taxon>Smittium</taxon>
    </lineage>
</organism>
<reference evidence="1 2" key="1">
    <citation type="journal article" date="2016" name="Mol. Biol. Evol.">
        <title>Genome-Wide Survey of Gut Fungi (Harpellales) Reveals the First Horizontally Transferred Ubiquitin Gene from a Mosquito Host.</title>
        <authorList>
            <person name="Wang Y."/>
            <person name="White M.M."/>
            <person name="Kvist S."/>
            <person name="Moncalvo J.M."/>
        </authorList>
    </citation>
    <scope>NUCLEOTIDE SEQUENCE [LARGE SCALE GENOMIC DNA]</scope>
    <source>
        <strain evidence="1 2">ALG-7-W6</strain>
    </source>
</reference>
<protein>
    <submittedName>
        <fullName evidence="1">Uncharacterized protein</fullName>
    </submittedName>
</protein>
<dbReference type="Proteomes" id="UP000187455">
    <property type="component" value="Unassembled WGS sequence"/>
</dbReference>
<evidence type="ECO:0000313" key="2">
    <source>
        <dbReference type="Proteomes" id="UP000187455"/>
    </source>
</evidence>
<name>A0A1R0GL22_9FUNG</name>
<comment type="caution">
    <text evidence="1">The sequence shown here is derived from an EMBL/GenBank/DDBJ whole genome shotgun (WGS) entry which is preliminary data.</text>
</comment>
<proteinExistence type="predicted"/>